<sequence length="568" mass="64327">MDKRERNDIFRVLDEETLKNSKKDVRSRSFLFPKRILWTAGQVENSRRLLEKEEMQISLAAHEPCILKNEKGEKASILLDYGIEIHGGISLLAWLDSTKRGAKVRVRFGESAAEAMSELGGKTNATNDHARRDLVVEVGMMSMNPIGETGFRFVRIDLLEPEAVLVIKSICAVMLYKDVPYRGSFSCSDPLLNRIWDVGAYTVHLNMQEYIWDGIKRDRLVWVGDMHPEVTTIKAVFGEDDAVEKSLDFIRKETPLPGWMNNMASYSMWYVIIVHDWFFYTGKKEFLEKQKDYLKGVADLLSAHIDKKGQDTVKEGRFLDWPSEGKKKIVDAGVQAIHIWAAESLKEIFEILGEKDRAAQCEEDLKRLRSYETDPEDYKQAAALLVMVGAKDAKETNEKLLKTGGAKGMSTFMGYYILTARAMAGDYEGCLEAIREYWGGMLSLGATTFWEDFDVDWMKDAARIDELPKEGQIDVHGAYGRFCYKGYRHSLCHGWASGVTPWLSENVLGVKILEPGCKKIKVEPHLGDLEWAKGTYPTPYGEITVSHVKQADGSIETTVDAPEEIEVL</sequence>
<feature type="domain" description="Alpha-L-rhamnosidase C-terminal" evidence="2">
    <location>
        <begin position="509"/>
        <end position="564"/>
    </location>
</feature>
<evidence type="ECO:0000313" key="3">
    <source>
        <dbReference type="EMBL" id="MCC2188365.1"/>
    </source>
</evidence>
<dbReference type="Proteomes" id="UP001197875">
    <property type="component" value="Unassembled WGS sequence"/>
</dbReference>
<dbReference type="RefSeq" id="WP_227613976.1">
    <property type="nucleotide sequence ID" value="NZ_JAJEPR010000001.1"/>
</dbReference>
<reference evidence="3 4" key="1">
    <citation type="submission" date="2021-10" db="EMBL/GenBank/DDBJ databases">
        <title>Anaerobic single-cell dispensing facilitates the cultivation of human gut bacteria.</title>
        <authorList>
            <person name="Afrizal A."/>
        </authorList>
    </citation>
    <scope>NUCLEOTIDE SEQUENCE [LARGE SCALE GENOMIC DNA]</scope>
    <source>
        <strain evidence="3 4">CLA-AA-H277</strain>
    </source>
</reference>
<dbReference type="Pfam" id="PF17389">
    <property type="entry name" value="Bac_rhamnosid6H"/>
    <property type="match status" value="1"/>
</dbReference>
<evidence type="ECO:0000259" key="1">
    <source>
        <dbReference type="Pfam" id="PF17389"/>
    </source>
</evidence>
<dbReference type="InterPro" id="IPR035398">
    <property type="entry name" value="Bac_rhamnosid_C"/>
</dbReference>
<protein>
    <submittedName>
        <fullName evidence="3">Alpha-L-rhamnosidase</fullName>
    </submittedName>
</protein>
<keyword evidence="4" id="KW-1185">Reference proteome</keyword>
<name>A0AAE3DQ53_9FIRM</name>
<dbReference type="PANTHER" id="PTHR34987:SF6">
    <property type="entry name" value="ALPHA-L-RHAMNOSIDASE SIX-HAIRPIN GLYCOSIDASE DOMAIN-CONTAINING PROTEIN"/>
    <property type="match status" value="1"/>
</dbReference>
<comment type="caution">
    <text evidence="3">The sequence shown here is derived from an EMBL/GenBank/DDBJ whole genome shotgun (WGS) entry which is preliminary data.</text>
</comment>
<dbReference type="Gene3D" id="1.50.10.10">
    <property type="match status" value="1"/>
</dbReference>
<dbReference type="InterPro" id="IPR035396">
    <property type="entry name" value="Bac_rhamnosid6H"/>
</dbReference>
<dbReference type="InterPro" id="IPR008928">
    <property type="entry name" value="6-hairpin_glycosidase_sf"/>
</dbReference>
<gene>
    <name evidence="3" type="ORF">LKD71_00775</name>
</gene>
<dbReference type="EMBL" id="JAJEPR010000001">
    <property type="protein sequence ID" value="MCC2188365.1"/>
    <property type="molecule type" value="Genomic_DNA"/>
</dbReference>
<organism evidence="3 4">
    <name type="scientific">Fusicatenibacter faecihominis</name>
    <dbReference type="NCBI Taxonomy" id="2881276"/>
    <lineage>
        <taxon>Bacteria</taxon>
        <taxon>Bacillati</taxon>
        <taxon>Bacillota</taxon>
        <taxon>Clostridia</taxon>
        <taxon>Lachnospirales</taxon>
        <taxon>Lachnospiraceae</taxon>
        <taxon>Fusicatenibacter</taxon>
    </lineage>
</organism>
<dbReference type="Gene3D" id="2.60.420.10">
    <property type="entry name" value="Maltose phosphorylase, domain 3"/>
    <property type="match status" value="1"/>
</dbReference>
<dbReference type="Pfam" id="PF17390">
    <property type="entry name" value="Bac_rhamnosid_C"/>
    <property type="match status" value="1"/>
</dbReference>
<evidence type="ECO:0000259" key="2">
    <source>
        <dbReference type="Pfam" id="PF17390"/>
    </source>
</evidence>
<evidence type="ECO:0000313" key="4">
    <source>
        <dbReference type="Proteomes" id="UP001197875"/>
    </source>
</evidence>
<accession>A0AAE3DQ53</accession>
<dbReference type="PANTHER" id="PTHR34987">
    <property type="entry name" value="C, PUTATIVE (AFU_ORTHOLOGUE AFUA_3G02880)-RELATED"/>
    <property type="match status" value="1"/>
</dbReference>
<dbReference type="AlphaFoldDB" id="A0AAE3DQ53"/>
<dbReference type="GO" id="GO:0005975">
    <property type="term" value="P:carbohydrate metabolic process"/>
    <property type="evidence" value="ECO:0007669"/>
    <property type="project" value="InterPro"/>
</dbReference>
<dbReference type="Gene3D" id="2.60.120.260">
    <property type="entry name" value="Galactose-binding domain-like"/>
    <property type="match status" value="1"/>
</dbReference>
<dbReference type="InterPro" id="IPR012341">
    <property type="entry name" value="6hp_glycosidase-like_sf"/>
</dbReference>
<dbReference type="SUPFAM" id="SSF48208">
    <property type="entry name" value="Six-hairpin glycosidases"/>
    <property type="match status" value="1"/>
</dbReference>
<feature type="domain" description="Alpha-L-rhamnosidase six-hairpin glycosidase" evidence="1">
    <location>
        <begin position="183"/>
        <end position="369"/>
    </location>
</feature>
<proteinExistence type="predicted"/>